<dbReference type="EMBL" id="HBUF01170254">
    <property type="protein sequence ID" value="CAG6652140.1"/>
    <property type="molecule type" value="Transcribed_RNA"/>
</dbReference>
<feature type="domain" description="Tc1-like transposase DDE" evidence="2">
    <location>
        <begin position="4"/>
        <end position="127"/>
    </location>
</feature>
<name>A0A8D8RLU8_9HEMI</name>
<feature type="compositionally biased region" description="Low complexity" evidence="1">
    <location>
        <begin position="189"/>
        <end position="200"/>
    </location>
</feature>
<dbReference type="InterPro" id="IPR038717">
    <property type="entry name" value="Tc1-like_DDE_dom"/>
</dbReference>
<proteinExistence type="predicted"/>
<dbReference type="PANTHER" id="PTHR33939">
    <property type="entry name" value="PROTEIN CBG22215"/>
    <property type="match status" value="1"/>
</dbReference>
<dbReference type="Pfam" id="PF13358">
    <property type="entry name" value="DDE_3"/>
    <property type="match status" value="1"/>
</dbReference>
<sequence>MNFENYQKWIQERLIPNLPTNSVVVIDNAPYHNVQANRAPTSSSRKSEMTKWLSERNIPHSESMLKPQLYTLIKLYKPQHKTFKIDSILANAGHSGHSALRLPPYHPDLNPIELIWSQLKGRVAKRNVNFSMSEVTKLVTEECNAITEEDWRSCCNHTRKIEEAYMEREPLLDVMSEEIVIHLGRDSSSETSESDYSCSEIESDGSLSGVENP</sequence>
<dbReference type="AlphaFoldDB" id="A0A8D8RLU8"/>
<dbReference type="GO" id="GO:0003676">
    <property type="term" value="F:nucleic acid binding"/>
    <property type="evidence" value="ECO:0007669"/>
    <property type="project" value="InterPro"/>
</dbReference>
<accession>A0A8D8RLU8</accession>
<dbReference type="PANTHER" id="PTHR33939:SF1">
    <property type="entry name" value="DUF4371 DOMAIN-CONTAINING PROTEIN"/>
    <property type="match status" value="1"/>
</dbReference>
<evidence type="ECO:0000313" key="3">
    <source>
        <dbReference type="EMBL" id="CAG6652140.1"/>
    </source>
</evidence>
<evidence type="ECO:0000259" key="2">
    <source>
        <dbReference type="Pfam" id="PF13358"/>
    </source>
</evidence>
<organism evidence="3">
    <name type="scientific">Cacopsylla melanoneura</name>
    <dbReference type="NCBI Taxonomy" id="428564"/>
    <lineage>
        <taxon>Eukaryota</taxon>
        <taxon>Metazoa</taxon>
        <taxon>Ecdysozoa</taxon>
        <taxon>Arthropoda</taxon>
        <taxon>Hexapoda</taxon>
        <taxon>Insecta</taxon>
        <taxon>Pterygota</taxon>
        <taxon>Neoptera</taxon>
        <taxon>Paraneoptera</taxon>
        <taxon>Hemiptera</taxon>
        <taxon>Sternorrhyncha</taxon>
        <taxon>Psylloidea</taxon>
        <taxon>Psyllidae</taxon>
        <taxon>Psyllinae</taxon>
        <taxon>Cacopsylla</taxon>
    </lineage>
</organism>
<feature type="region of interest" description="Disordered" evidence="1">
    <location>
        <begin position="184"/>
        <end position="213"/>
    </location>
</feature>
<dbReference type="InterPro" id="IPR036397">
    <property type="entry name" value="RNaseH_sf"/>
</dbReference>
<reference evidence="3" key="1">
    <citation type="submission" date="2021-05" db="EMBL/GenBank/DDBJ databases">
        <authorList>
            <person name="Alioto T."/>
            <person name="Alioto T."/>
            <person name="Gomez Garrido J."/>
        </authorList>
    </citation>
    <scope>NUCLEOTIDE SEQUENCE</scope>
</reference>
<protein>
    <recommendedName>
        <fullName evidence="2">Tc1-like transposase DDE domain-containing protein</fullName>
    </recommendedName>
</protein>
<evidence type="ECO:0000256" key="1">
    <source>
        <dbReference type="SAM" id="MobiDB-lite"/>
    </source>
</evidence>
<dbReference type="Gene3D" id="3.30.420.10">
    <property type="entry name" value="Ribonuclease H-like superfamily/Ribonuclease H"/>
    <property type="match status" value="1"/>
</dbReference>